<dbReference type="GO" id="GO:0005737">
    <property type="term" value="C:cytoplasm"/>
    <property type="evidence" value="ECO:0007669"/>
    <property type="project" value="UniProtKB-SubCell"/>
</dbReference>
<dbReference type="EMBL" id="CP048286">
    <property type="protein sequence ID" value="QHW34717.1"/>
    <property type="molecule type" value="Genomic_DNA"/>
</dbReference>
<dbReference type="PANTHER" id="PTHR43722:SF1">
    <property type="entry name" value="PROLINE IMINOPEPTIDASE"/>
    <property type="match status" value="1"/>
</dbReference>
<dbReference type="RefSeq" id="WP_162644869.1">
    <property type="nucleotide sequence ID" value="NZ_CP048286.1"/>
</dbReference>
<dbReference type="GO" id="GO:0006508">
    <property type="term" value="P:proteolysis"/>
    <property type="evidence" value="ECO:0007669"/>
    <property type="project" value="UniProtKB-KW"/>
</dbReference>
<dbReference type="KEGG" id="prz:GZH47_30595"/>
<dbReference type="GO" id="GO:0004177">
    <property type="term" value="F:aminopeptidase activity"/>
    <property type="evidence" value="ECO:0007669"/>
    <property type="project" value="UniProtKB-KW"/>
</dbReference>
<dbReference type="Pfam" id="PF00561">
    <property type="entry name" value="Abhydrolase_1"/>
    <property type="match status" value="1"/>
</dbReference>
<evidence type="ECO:0000313" key="11">
    <source>
        <dbReference type="EMBL" id="QHW34717.1"/>
    </source>
</evidence>
<comment type="similarity">
    <text evidence="3">Belongs to the peptidase S33 family.</text>
</comment>
<dbReference type="SUPFAM" id="SSF53474">
    <property type="entry name" value="alpha/beta-Hydrolases"/>
    <property type="match status" value="1"/>
</dbReference>
<dbReference type="InterPro" id="IPR002410">
    <property type="entry name" value="Peptidase_S33"/>
</dbReference>
<comment type="catalytic activity">
    <reaction evidence="1">
        <text>Release of N-terminal proline from a peptide.</text>
        <dbReference type="EC" id="3.4.11.5"/>
    </reaction>
</comment>
<dbReference type="PANTHER" id="PTHR43722">
    <property type="entry name" value="PROLINE IMINOPEPTIDASE"/>
    <property type="match status" value="1"/>
</dbReference>
<reference evidence="11 12" key="1">
    <citation type="submission" date="2020-02" db="EMBL/GenBank/DDBJ databases">
        <title>Paenibacillus sp. nov., isolated from rhizosphere soil of tomato.</title>
        <authorList>
            <person name="Weon H.-Y."/>
            <person name="Lee S.A."/>
        </authorList>
    </citation>
    <scope>NUCLEOTIDE SEQUENCE [LARGE SCALE GENOMIC DNA]</scope>
    <source>
        <strain evidence="11 12">14171R-81</strain>
    </source>
</reference>
<dbReference type="AlphaFoldDB" id="A0A6C0P807"/>
<evidence type="ECO:0000256" key="6">
    <source>
        <dbReference type="ARBA" id="ARBA00022490"/>
    </source>
</evidence>
<dbReference type="Proteomes" id="UP000479114">
    <property type="component" value="Chromosome"/>
</dbReference>
<evidence type="ECO:0000259" key="10">
    <source>
        <dbReference type="Pfam" id="PF00561"/>
    </source>
</evidence>
<evidence type="ECO:0000256" key="3">
    <source>
        <dbReference type="ARBA" id="ARBA00010088"/>
    </source>
</evidence>
<keyword evidence="8 11" id="KW-0378">Hydrolase</keyword>
<dbReference type="InterPro" id="IPR000073">
    <property type="entry name" value="AB_hydrolase_1"/>
</dbReference>
<evidence type="ECO:0000256" key="8">
    <source>
        <dbReference type="ARBA" id="ARBA00022801"/>
    </source>
</evidence>
<keyword evidence="7" id="KW-0645">Protease</keyword>
<dbReference type="EC" id="3.4.11.5" evidence="4"/>
<name>A0A6C0P807_9BACL</name>
<organism evidence="11 12">
    <name type="scientific">Paenibacillus rhizovicinus</name>
    <dbReference type="NCBI Taxonomy" id="2704463"/>
    <lineage>
        <taxon>Bacteria</taxon>
        <taxon>Bacillati</taxon>
        <taxon>Bacillota</taxon>
        <taxon>Bacilli</taxon>
        <taxon>Bacillales</taxon>
        <taxon>Paenibacillaceae</taxon>
        <taxon>Paenibacillus</taxon>
    </lineage>
</organism>
<evidence type="ECO:0000256" key="9">
    <source>
        <dbReference type="ARBA" id="ARBA00029605"/>
    </source>
</evidence>
<dbReference type="InterPro" id="IPR029058">
    <property type="entry name" value="AB_hydrolase_fold"/>
</dbReference>
<comment type="subcellular location">
    <subcellularLocation>
        <location evidence="2">Cytoplasm</location>
    </subcellularLocation>
</comment>
<gene>
    <name evidence="11" type="ORF">GZH47_30595</name>
</gene>
<dbReference type="InterPro" id="IPR005944">
    <property type="entry name" value="Pro_iminopeptidase"/>
</dbReference>
<sequence>MSLSSEGGSALGQLIALRHTNLYIEEFGRSNEEVLLYLHGGPGASCIDFTCRQAIALSGALHVIAIDQRGVCRSDRLREEETFGIADIIADCEEIRTRLGFERWSVLGHSFGGYVAMKYALQHRGSVKSVLYEAPTFDIGRSMNAIINGALQVFERDHEPEHAEHCRQLLNRNASARELWQSVGKLWRLLGPRKDELYFHGIEPSDYSMIMEQSGEMQNERTDASVHARKLEEEGVMFESLLPLMLLVDQPSLLLAGMILFAARPMGLSFCRKGGRGSASAYTMIRQRTLSIIRMRAILRMMKRTEKR</sequence>
<keyword evidence="5" id="KW-0031">Aminopeptidase</keyword>
<evidence type="ECO:0000256" key="7">
    <source>
        <dbReference type="ARBA" id="ARBA00022670"/>
    </source>
</evidence>
<evidence type="ECO:0000256" key="2">
    <source>
        <dbReference type="ARBA" id="ARBA00004496"/>
    </source>
</evidence>
<dbReference type="PRINTS" id="PR00793">
    <property type="entry name" value="PROAMNOPTASE"/>
</dbReference>
<evidence type="ECO:0000256" key="4">
    <source>
        <dbReference type="ARBA" id="ARBA00012568"/>
    </source>
</evidence>
<protein>
    <recommendedName>
        <fullName evidence="4">prolyl aminopeptidase</fullName>
        <ecNumber evidence="4">3.4.11.5</ecNumber>
    </recommendedName>
    <alternativeName>
        <fullName evidence="9">Prolyl aminopeptidase</fullName>
    </alternativeName>
</protein>
<feature type="domain" description="AB hydrolase-1" evidence="10">
    <location>
        <begin position="34"/>
        <end position="182"/>
    </location>
</feature>
<evidence type="ECO:0000256" key="1">
    <source>
        <dbReference type="ARBA" id="ARBA00001585"/>
    </source>
</evidence>
<accession>A0A6C0P807</accession>
<proteinExistence type="inferred from homology"/>
<evidence type="ECO:0000256" key="5">
    <source>
        <dbReference type="ARBA" id="ARBA00022438"/>
    </source>
</evidence>
<dbReference type="Gene3D" id="3.40.50.1820">
    <property type="entry name" value="alpha/beta hydrolase"/>
    <property type="match status" value="1"/>
</dbReference>
<keyword evidence="6" id="KW-0963">Cytoplasm</keyword>
<evidence type="ECO:0000313" key="12">
    <source>
        <dbReference type="Proteomes" id="UP000479114"/>
    </source>
</evidence>
<keyword evidence="12" id="KW-1185">Reference proteome</keyword>